<proteinExistence type="predicted"/>
<dbReference type="PANTHER" id="PTHR22702:SF1">
    <property type="entry name" value="PROTEASE-ASSOCIATED DOMAIN-CONTAINING PROTEIN 1"/>
    <property type="match status" value="1"/>
</dbReference>
<name>A0A7S1AKZ4_NOCSC</name>
<organism evidence="15">
    <name type="scientific">Noctiluca scintillans</name>
    <name type="common">Sea sparkle</name>
    <name type="synonym">Red tide dinoflagellate</name>
    <dbReference type="NCBI Taxonomy" id="2966"/>
    <lineage>
        <taxon>Eukaryota</taxon>
        <taxon>Sar</taxon>
        <taxon>Alveolata</taxon>
        <taxon>Dinophyceae</taxon>
        <taxon>Noctilucales</taxon>
        <taxon>Noctilucaceae</taxon>
        <taxon>Noctiluca</taxon>
    </lineage>
</organism>
<dbReference type="GO" id="GO:0012505">
    <property type="term" value="C:endomembrane system"/>
    <property type="evidence" value="ECO:0007669"/>
    <property type="project" value="UniProtKB-SubCell"/>
</dbReference>
<gene>
    <name evidence="15" type="ORF">NSCI0253_LOCUS32048</name>
</gene>
<keyword evidence="4 12" id="KW-0732">Signal</keyword>
<protein>
    <recommendedName>
        <fullName evidence="16">PA domain-containing protein</fullName>
    </recommendedName>
</protein>
<keyword evidence="3 11" id="KW-0812">Transmembrane</keyword>
<evidence type="ECO:0000256" key="11">
    <source>
        <dbReference type="SAM" id="Phobius"/>
    </source>
</evidence>
<dbReference type="SUPFAM" id="SSF52025">
    <property type="entry name" value="PA domain"/>
    <property type="match status" value="1"/>
</dbReference>
<evidence type="ECO:0008006" key="16">
    <source>
        <dbReference type="Google" id="ProtNLM"/>
    </source>
</evidence>
<evidence type="ECO:0000256" key="3">
    <source>
        <dbReference type="ARBA" id="ARBA00022692"/>
    </source>
</evidence>
<reference evidence="15" key="1">
    <citation type="submission" date="2021-01" db="EMBL/GenBank/DDBJ databases">
        <authorList>
            <person name="Corre E."/>
            <person name="Pelletier E."/>
            <person name="Niang G."/>
            <person name="Scheremetjew M."/>
            <person name="Finn R."/>
            <person name="Kale V."/>
            <person name="Holt S."/>
            <person name="Cochrane G."/>
            <person name="Meng A."/>
            <person name="Brown T."/>
            <person name="Cohen L."/>
        </authorList>
    </citation>
    <scope>NUCLEOTIDE SEQUENCE</scope>
</reference>
<evidence type="ECO:0000259" key="13">
    <source>
        <dbReference type="Pfam" id="PF02225"/>
    </source>
</evidence>
<evidence type="ECO:0000256" key="6">
    <source>
        <dbReference type="ARBA" id="ARBA00022837"/>
    </source>
</evidence>
<dbReference type="EMBL" id="HBFQ01045129">
    <property type="protein sequence ID" value="CAD8857696.1"/>
    <property type="molecule type" value="Transcribed_RNA"/>
</dbReference>
<feature type="transmembrane region" description="Helical" evidence="11">
    <location>
        <begin position="424"/>
        <end position="443"/>
    </location>
</feature>
<dbReference type="AlphaFoldDB" id="A0A7S1AKZ4"/>
<dbReference type="InterPro" id="IPR003137">
    <property type="entry name" value="PA_domain"/>
</dbReference>
<evidence type="ECO:0000256" key="7">
    <source>
        <dbReference type="ARBA" id="ARBA00022989"/>
    </source>
</evidence>
<dbReference type="Pfam" id="PF02225">
    <property type="entry name" value="PA"/>
    <property type="match status" value="1"/>
</dbReference>
<evidence type="ECO:0000313" key="15">
    <source>
        <dbReference type="EMBL" id="CAD8857696.1"/>
    </source>
</evidence>
<keyword evidence="5" id="KW-0677">Repeat</keyword>
<evidence type="ECO:0000256" key="2">
    <source>
        <dbReference type="ARBA" id="ARBA00022536"/>
    </source>
</evidence>
<feature type="signal peptide" evidence="12">
    <location>
        <begin position="1"/>
        <end position="16"/>
    </location>
</feature>
<dbReference type="Gene3D" id="3.50.30.30">
    <property type="match status" value="1"/>
</dbReference>
<dbReference type="InterPro" id="IPR056858">
    <property type="entry name" value="VSR_TRX"/>
</dbReference>
<keyword evidence="6" id="KW-0106">Calcium</keyword>
<evidence type="ECO:0000256" key="9">
    <source>
        <dbReference type="ARBA" id="ARBA00023180"/>
    </source>
</evidence>
<accession>A0A7S1AKZ4</accession>
<dbReference type="CDD" id="cd00538">
    <property type="entry name" value="PA"/>
    <property type="match status" value="1"/>
</dbReference>
<keyword evidence="9" id="KW-0325">Glycoprotein</keyword>
<evidence type="ECO:0000256" key="5">
    <source>
        <dbReference type="ARBA" id="ARBA00022737"/>
    </source>
</evidence>
<dbReference type="Pfam" id="PF25011">
    <property type="entry name" value="VSR_TRX"/>
    <property type="match status" value="1"/>
</dbReference>
<dbReference type="PANTHER" id="PTHR22702">
    <property type="entry name" value="PROTEASE-ASSOCIATED DOMAIN-CONTAINING PROTEIN"/>
    <property type="match status" value="1"/>
</dbReference>
<feature type="chain" id="PRO_5031377469" description="PA domain-containing protein" evidence="12">
    <location>
        <begin position="17"/>
        <end position="478"/>
    </location>
</feature>
<keyword evidence="7 11" id="KW-1133">Transmembrane helix</keyword>
<keyword evidence="8 11" id="KW-0472">Membrane</keyword>
<dbReference type="GO" id="GO:0016020">
    <property type="term" value="C:membrane"/>
    <property type="evidence" value="ECO:0007669"/>
    <property type="project" value="UniProtKB-SubCell"/>
</dbReference>
<evidence type="ECO:0000256" key="10">
    <source>
        <dbReference type="ARBA" id="ARBA00037847"/>
    </source>
</evidence>
<evidence type="ECO:0000256" key="8">
    <source>
        <dbReference type="ARBA" id="ARBA00023136"/>
    </source>
</evidence>
<comment type="subcellular location">
    <subcellularLocation>
        <location evidence="10">Endomembrane system</location>
        <topology evidence="10">Single-pass membrane protein</topology>
    </subcellularLocation>
    <subcellularLocation>
        <location evidence="1">Membrane</location>
        <topology evidence="1">Single-pass type I membrane protein</topology>
    </subcellularLocation>
</comment>
<evidence type="ECO:0000259" key="14">
    <source>
        <dbReference type="Pfam" id="PF25011"/>
    </source>
</evidence>
<evidence type="ECO:0000256" key="12">
    <source>
        <dbReference type="SAM" id="SignalP"/>
    </source>
</evidence>
<keyword evidence="2" id="KW-0245">EGF-like domain</keyword>
<evidence type="ECO:0000256" key="1">
    <source>
        <dbReference type="ARBA" id="ARBA00004479"/>
    </source>
</evidence>
<feature type="domain" description="PA" evidence="13">
    <location>
        <begin position="54"/>
        <end position="162"/>
    </location>
</feature>
<evidence type="ECO:0000256" key="4">
    <source>
        <dbReference type="ARBA" id="ARBA00022729"/>
    </source>
</evidence>
<feature type="domain" description="Vacuolar sorting receptor thioredoxin-like" evidence="14">
    <location>
        <begin position="195"/>
        <end position="389"/>
    </location>
</feature>
<sequence>MSRAAACFALLLGCCGQITIMAPPSLQQQFARTNGRIDGATCAFGAPFYGDDVLGKLVYASSKGQKHCSAEDYDLSGLDVNGSLSGEVRLINIVIVHRGSCPLTRKVQIASDKGAHAVIIVNDKKSKMTAEELHHLPLGDDGSGADIAIPSLLISYADGHALLEALSDGEVILELLWKVPSDHIVQVDFWMTAGSKRHLMFLKEFASYRRKLNEVLLFQPHFQVFQIPTMATSPQHGVYNQLCSDSSGTFCAEDPDAVGPVTGADVLEEDLRQLCLHQLTKVSRPSDRLSGTREVEFASGYWDYVEKFADWCTVDSDDPETRFGDSCSYQLMRSLSVDVDAVQACVGDSRTEKLTAERDNKAWSPGALRINGWRYMGMVDAELVTRAICSGFIKRPWECNDIVRPRDPFVRTIDKGPQLANGPLVVVGLLVLIFSIMGAFVMASSSLKSTARGLIRDEVMLEVRSRVDDYRQMDSGGI</sequence>
<dbReference type="InterPro" id="IPR046450">
    <property type="entry name" value="PA_dom_sf"/>
</dbReference>